<evidence type="ECO:0000256" key="5">
    <source>
        <dbReference type="ARBA" id="ARBA00022692"/>
    </source>
</evidence>
<evidence type="ECO:0000256" key="11">
    <source>
        <dbReference type="ARBA" id="ARBA00032711"/>
    </source>
</evidence>
<dbReference type="CDD" id="cd15860">
    <property type="entry name" value="SNARE_USE1"/>
    <property type="match status" value="1"/>
</dbReference>
<comment type="similarity">
    <text evidence="2">Belongs to the USE1 family.</text>
</comment>
<dbReference type="AlphaFoldDB" id="A0A7E4V8Z9"/>
<dbReference type="WBParaSite" id="Pan_g17461.t1">
    <property type="protein sequence ID" value="Pan_g17461.t1"/>
    <property type="gene ID" value="Pan_g17461"/>
</dbReference>
<evidence type="ECO:0000256" key="12">
    <source>
        <dbReference type="SAM" id="Phobius"/>
    </source>
</evidence>
<dbReference type="GO" id="GO:0031201">
    <property type="term" value="C:SNARE complex"/>
    <property type="evidence" value="ECO:0007669"/>
    <property type="project" value="TreeGrafter"/>
</dbReference>
<keyword evidence="7" id="KW-0931">ER-Golgi transport</keyword>
<dbReference type="GO" id="GO:0015031">
    <property type="term" value="P:protein transport"/>
    <property type="evidence" value="ECO:0007669"/>
    <property type="project" value="UniProtKB-KW"/>
</dbReference>
<dbReference type="Proteomes" id="UP000492821">
    <property type="component" value="Unassembled WGS sequence"/>
</dbReference>
<sequence>MSPLTDELNFQRLLHRCKKLSRDALADNKYKLEAFLRVLEDLYMKLQDDKTIVNDVLMQYGREFHNLKILIDVEKKKTAEEKFEAMQALPKIFPGEGQELRQRTSAVGTSNSISGDGELEDKVSNAVIKAANEAVYRADIRRQLMAGSKPDFDIKTATNEVDFLNNQETTQAELSEDLLKLTLALKQNVTVAGSVVKEDNATLTQMQQLAVQNRQDLGRESERLDKHVKRSCVDCMMLMMIVLVIWVFLGCVLIMKFFRKRNYDS</sequence>
<keyword evidence="8" id="KW-0653">Protein transport</keyword>
<reference evidence="13" key="1">
    <citation type="journal article" date="2013" name="Genetics">
        <title>The draft genome and transcriptome of Panagrellus redivivus are shaped by the harsh demands of a free-living lifestyle.</title>
        <authorList>
            <person name="Srinivasan J."/>
            <person name="Dillman A.R."/>
            <person name="Macchietto M.G."/>
            <person name="Heikkinen L."/>
            <person name="Lakso M."/>
            <person name="Fracchia K.M."/>
            <person name="Antoshechkin I."/>
            <person name="Mortazavi A."/>
            <person name="Wong G."/>
            <person name="Sternberg P.W."/>
        </authorList>
    </citation>
    <scope>NUCLEOTIDE SEQUENCE [LARGE SCALE GENOMIC DNA]</scope>
    <source>
        <strain evidence="13">MT8872</strain>
    </source>
</reference>
<dbReference type="GO" id="GO:0005484">
    <property type="term" value="F:SNAP receptor activity"/>
    <property type="evidence" value="ECO:0007669"/>
    <property type="project" value="TreeGrafter"/>
</dbReference>
<dbReference type="PANTHER" id="PTHR13050">
    <property type="entry name" value="USE1-LIKE PROTEIN"/>
    <property type="match status" value="1"/>
</dbReference>
<keyword evidence="6" id="KW-0256">Endoplasmic reticulum</keyword>
<dbReference type="GO" id="GO:0006890">
    <property type="term" value="P:retrograde vesicle-mediated transport, Golgi to endoplasmic reticulum"/>
    <property type="evidence" value="ECO:0007669"/>
    <property type="project" value="TreeGrafter"/>
</dbReference>
<protein>
    <recommendedName>
        <fullName evidence="3">Vesicle transport protein USE1</fullName>
    </recommendedName>
    <alternativeName>
        <fullName evidence="11">USE1-like protein</fullName>
    </alternativeName>
</protein>
<keyword evidence="13" id="KW-1185">Reference proteome</keyword>
<evidence type="ECO:0000256" key="10">
    <source>
        <dbReference type="ARBA" id="ARBA00023136"/>
    </source>
</evidence>
<comment type="subcellular location">
    <subcellularLocation>
        <location evidence="1">Endoplasmic reticulum membrane</location>
        <topology evidence="1">Single-pass type IV membrane protein</topology>
    </subcellularLocation>
</comment>
<keyword evidence="5 12" id="KW-0812">Transmembrane</keyword>
<evidence type="ECO:0000256" key="7">
    <source>
        <dbReference type="ARBA" id="ARBA00022892"/>
    </source>
</evidence>
<keyword evidence="9 12" id="KW-1133">Transmembrane helix</keyword>
<keyword evidence="4" id="KW-0813">Transport</keyword>
<dbReference type="PANTHER" id="PTHR13050:SF7">
    <property type="entry name" value="VESICLE TRANSPORT PROTEIN USE1"/>
    <property type="match status" value="1"/>
</dbReference>
<evidence type="ECO:0000256" key="2">
    <source>
        <dbReference type="ARBA" id="ARBA00007891"/>
    </source>
</evidence>
<keyword evidence="10 12" id="KW-0472">Membrane</keyword>
<evidence type="ECO:0000313" key="14">
    <source>
        <dbReference type="WBParaSite" id="Pan_g17461.t1"/>
    </source>
</evidence>
<feature type="transmembrane region" description="Helical" evidence="12">
    <location>
        <begin position="236"/>
        <end position="258"/>
    </location>
</feature>
<proteinExistence type="inferred from homology"/>
<dbReference type="InterPro" id="IPR019150">
    <property type="entry name" value="Vesicle_transport_protein_Use1"/>
</dbReference>
<evidence type="ECO:0000256" key="3">
    <source>
        <dbReference type="ARBA" id="ARBA00015843"/>
    </source>
</evidence>
<evidence type="ECO:0000256" key="1">
    <source>
        <dbReference type="ARBA" id="ARBA00004163"/>
    </source>
</evidence>
<evidence type="ECO:0000256" key="4">
    <source>
        <dbReference type="ARBA" id="ARBA00022448"/>
    </source>
</evidence>
<name>A0A7E4V8Z9_PANRE</name>
<organism evidence="13 14">
    <name type="scientific">Panagrellus redivivus</name>
    <name type="common">Microworm</name>
    <dbReference type="NCBI Taxonomy" id="6233"/>
    <lineage>
        <taxon>Eukaryota</taxon>
        <taxon>Metazoa</taxon>
        <taxon>Ecdysozoa</taxon>
        <taxon>Nematoda</taxon>
        <taxon>Chromadorea</taxon>
        <taxon>Rhabditida</taxon>
        <taxon>Tylenchina</taxon>
        <taxon>Panagrolaimomorpha</taxon>
        <taxon>Panagrolaimoidea</taxon>
        <taxon>Panagrolaimidae</taxon>
        <taxon>Panagrellus</taxon>
    </lineage>
</organism>
<evidence type="ECO:0000313" key="13">
    <source>
        <dbReference type="Proteomes" id="UP000492821"/>
    </source>
</evidence>
<dbReference type="Pfam" id="PF09753">
    <property type="entry name" value="Use1"/>
    <property type="match status" value="1"/>
</dbReference>
<evidence type="ECO:0000256" key="9">
    <source>
        <dbReference type="ARBA" id="ARBA00022989"/>
    </source>
</evidence>
<dbReference type="GO" id="GO:0005789">
    <property type="term" value="C:endoplasmic reticulum membrane"/>
    <property type="evidence" value="ECO:0007669"/>
    <property type="project" value="UniProtKB-SubCell"/>
</dbReference>
<evidence type="ECO:0000256" key="6">
    <source>
        <dbReference type="ARBA" id="ARBA00022824"/>
    </source>
</evidence>
<reference evidence="14" key="2">
    <citation type="submission" date="2020-10" db="UniProtKB">
        <authorList>
            <consortium name="WormBaseParasite"/>
        </authorList>
    </citation>
    <scope>IDENTIFICATION</scope>
</reference>
<accession>A0A7E4V8Z9</accession>
<evidence type="ECO:0000256" key="8">
    <source>
        <dbReference type="ARBA" id="ARBA00022927"/>
    </source>
</evidence>